<dbReference type="InterPro" id="IPR022385">
    <property type="entry name" value="Rhs_assc_core"/>
</dbReference>
<dbReference type="InterPro" id="IPR045619">
    <property type="entry name" value="DUF6443"/>
</dbReference>
<evidence type="ECO:0000259" key="1">
    <source>
        <dbReference type="Pfam" id="PF20041"/>
    </source>
</evidence>
<sequence>MKKYICFILFSLFSIVSFGQKGHEHRVSGMTGTSPSNQDDTSGIAIDPVMYAGGSNDQPYIITLRPMVKTDSLETLPESGQLQEIQYFNHLGLPTEKIRKGFTPALNDLITLQEYDGMNREIRQWLPTAMENPGGSYVDPSQVQQSARSSELYGYDTYPYSQTIYEGSAEGRIKQQFGPGKDWHTGEKAVCADYLTNSNTEVALNARLYRCSETTLTCSGNYRNGSLRVVKTTDEDGNVSYEFKDKVERLILSRQMNGAEWLDTYYVYDNAGNLRFVLPPLAADVLTGSSGSWNEDNVALKKYAYIYKYDSKNRCIYKKLPGCGPVYTVYDAADRAIFTQDDMQRDKGEWLFSIPDAFGRIVLTGTCKNVLNYSMTPLGSTIIVKATLDKTTNATKGYVVSGITLNTPVILTARYFDSYDFIGQNDFPSGTATAYESADPYGKRYDGGCRGQQTGSLTARLSKTGSVTGYLYSVMYYDDRYRMIQQKGNNELNGTKQTYIAYSFTGQPTEVKQVYAIPGEETITEIRKHTYDHADRLLRTTYQLNNDPLITLVDNVYDEVGRLKSERRNGNPKLKTDYGYNIRSWTRSISGSLFNQTLYYQDQLEGNTPCYNGNISSVLWKAGPSNNESGYRFTYDGLNRMKNAIYGETNSLSVNPNRFNEQITAYDKKGNILGLLRYGQTSSSEYGLIDNLNLTYDGNQLQAVKDNATHSVFGNGMEFKDGANQTIEYAYDKNGNLTKDLNKKIAVIQYNLLNLPSQVIFVDGNVIEYEYGSDGRKLRTAHVINGVTSITDYCGNAIYENGSLKMLLNEAGYISFPDKKFHFYLKDHQGNIRVVADKDGYVEETNDYYPFGGLFTASRGVQPYKYNGKELDRKNGIDWYDYGARHYDPAIGRWHVVDPMSKKYYSWSPYTYCKNNPVLRIDLDGKDDYIVSETGRLTRLNVPTETDILYTYSGDSKNPKGGNKIEMTEKGLLEEMVKVQQSHNGYKSFGASTNIADASNLFQFVAENTKVEWSLSVFESGGVHTAIIATDQQPNTVQNGISAKNNLGVVGESKVQIHSHPDSGGTKGGYGNDLRNANPKSKNLVYFQANRILYEYNNTKSNIKETPVVEKNRYI</sequence>
<dbReference type="EMBL" id="CZAE01000027">
    <property type="protein sequence ID" value="CUQ13950.1"/>
    <property type="molecule type" value="Genomic_DNA"/>
</dbReference>
<dbReference type="Proteomes" id="UP000095606">
    <property type="component" value="Unassembled WGS sequence"/>
</dbReference>
<dbReference type="InterPro" id="IPR028218">
    <property type="entry name" value="Toxin-JAB1"/>
</dbReference>
<evidence type="ECO:0000313" key="3">
    <source>
        <dbReference type="Proteomes" id="UP000095606"/>
    </source>
</evidence>
<reference evidence="2 3" key="1">
    <citation type="submission" date="2015-09" db="EMBL/GenBank/DDBJ databases">
        <authorList>
            <consortium name="Pathogen Informatics"/>
        </authorList>
    </citation>
    <scope>NUCLEOTIDE SEQUENCE [LARGE SCALE GENOMIC DNA]</scope>
    <source>
        <strain evidence="2 3">2789STDY5834846</strain>
    </source>
</reference>
<evidence type="ECO:0000313" key="2">
    <source>
        <dbReference type="EMBL" id="CUQ13950.1"/>
    </source>
</evidence>
<dbReference type="PANTHER" id="PTHR32305">
    <property type="match status" value="1"/>
</dbReference>
<feature type="domain" description="DUF6443" evidence="1">
    <location>
        <begin position="68"/>
        <end position="195"/>
    </location>
</feature>
<accession>A0A174U2T8</accession>
<dbReference type="Pfam" id="PF20041">
    <property type="entry name" value="DUF6443"/>
    <property type="match status" value="1"/>
</dbReference>
<dbReference type="NCBIfam" id="TIGR03696">
    <property type="entry name" value="Rhs_assc_core"/>
    <property type="match status" value="1"/>
</dbReference>
<organism evidence="2 3">
    <name type="scientific">Bacteroides faecis</name>
    <dbReference type="NCBI Taxonomy" id="674529"/>
    <lineage>
        <taxon>Bacteria</taxon>
        <taxon>Pseudomonadati</taxon>
        <taxon>Bacteroidota</taxon>
        <taxon>Bacteroidia</taxon>
        <taxon>Bacteroidales</taxon>
        <taxon>Bacteroidaceae</taxon>
        <taxon>Bacteroides</taxon>
    </lineage>
</organism>
<dbReference type="InterPro" id="IPR050708">
    <property type="entry name" value="T6SS_VgrG/RHS"/>
</dbReference>
<dbReference type="AlphaFoldDB" id="A0A174U2T8"/>
<dbReference type="PANTHER" id="PTHR32305:SF15">
    <property type="entry name" value="PROTEIN RHSA-RELATED"/>
    <property type="match status" value="1"/>
</dbReference>
<dbReference type="Gene3D" id="2.180.10.10">
    <property type="entry name" value="RHS repeat-associated core"/>
    <property type="match status" value="1"/>
</dbReference>
<dbReference type="RefSeq" id="WP_055271161.1">
    <property type="nucleotide sequence ID" value="NZ_CAXKYA010000029.1"/>
</dbReference>
<name>A0A174U2T8_9BACE</name>
<dbReference type="Pfam" id="PF15659">
    <property type="entry name" value="Toxin-JAB1"/>
    <property type="match status" value="1"/>
</dbReference>
<proteinExistence type="predicted"/>
<protein>
    <submittedName>
        <fullName evidence="2">Cell wall-associated protein</fullName>
    </submittedName>
</protein>
<gene>
    <name evidence="2" type="ORF">ERS852461_04335</name>
</gene>
<dbReference type="GeneID" id="69589534"/>